<evidence type="ECO:0000313" key="7">
    <source>
        <dbReference type="EMBL" id="KKN53154.1"/>
    </source>
</evidence>
<feature type="transmembrane region" description="Helical" evidence="6">
    <location>
        <begin position="274"/>
        <end position="292"/>
    </location>
</feature>
<organism evidence="7">
    <name type="scientific">marine sediment metagenome</name>
    <dbReference type="NCBI Taxonomy" id="412755"/>
    <lineage>
        <taxon>unclassified sequences</taxon>
        <taxon>metagenomes</taxon>
        <taxon>ecological metagenomes</taxon>
    </lineage>
</organism>
<accession>A0A0F9RE33</accession>
<dbReference type="PANTHER" id="PTHR40043:SF1">
    <property type="entry name" value="UPF0719 INNER MEMBRANE PROTEIN YJFL"/>
    <property type="match status" value="1"/>
</dbReference>
<evidence type="ECO:0000256" key="1">
    <source>
        <dbReference type="ARBA" id="ARBA00004651"/>
    </source>
</evidence>
<name>A0A0F9RE33_9ZZZZ</name>
<feature type="transmembrane region" description="Helical" evidence="6">
    <location>
        <begin position="233"/>
        <end position="254"/>
    </location>
</feature>
<dbReference type="AlphaFoldDB" id="A0A0F9RE33"/>
<dbReference type="GO" id="GO:0005886">
    <property type="term" value="C:plasma membrane"/>
    <property type="evidence" value="ECO:0007669"/>
    <property type="project" value="UniProtKB-SubCell"/>
</dbReference>
<dbReference type="PANTHER" id="PTHR40043">
    <property type="entry name" value="UPF0719 INNER MEMBRANE PROTEIN YJFL"/>
    <property type="match status" value="1"/>
</dbReference>
<evidence type="ECO:0000256" key="2">
    <source>
        <dbReference type="ARBA" id="ARBA00022475"/>
    </source>
</evidence>
<gene>
    <name evidence="7" type="ORF">LCGC14_0605150</name>
</gene>
<comment type="caution">
    <text evidence="7">The sequence shown here is derived from an EMBL/GenBank/DDBJ whole genome shotgun (WGS) entry which is preliminary data.</text>
</comment>
<keyword evidence="4 6" id="KW-1133">Transmembrane helix</keyword>
<evidence type="ECO:0000256" key="3">
    <source>
        <dbReference type="ARBA" id="ARBA00022692"/>
    </source>
</evidence>
<keyword evidence="2" id="KW-1003">Cell membrane</keyword>
<evidence type="ECO:0008006" key="8">
    <source>
        <dbReference type="Google" id="ProtNLM"/>
    </source>
</evidence>
<sequence>MSYLSLSNTSFIAIAISFAVICITIFSLRVVTQIKAKQALKDELAQHDNFAMGISFASEISVVIATMAFLFDEISISTAQSNPLKVLVIIILLFTFIKVGHLIHRKWILHRFNEEAAILKQNVCAALVDSGMLIANCIIALGLYTWTHTQGFSNLLIACVSFFTLQGMFALDSKIREYRFAKANQGASLQSNFNLENTSIGIRYAGKSIGLALSVYAGLSSAAFQNGKMVENIFTLVMHCGVMWILLYSLTYVIKVISLPNIDTALEIDHQDNIGVACIEFAVFCAIGYLLISMFSL</sequence>
<reference evidence="7" key="1">
    <citation type="journal article" date="2015" name="Nature">
        <title>Complex archaea that bridge the gap between prokaryotes and eukaryotes.</title>
        <authorList>
            <person name="Spang A."/>
            <person name="Saw J.H."/>
            <person name="Jorgensen S.L."/>
            <person name="Zaremba-Niedzwiedzka K."/>
            <person name="Martijn J."/>
            <person name="Lind A.E."/>
            <person name="van Eijk R."/>
            <person name="Schleper C."/>
            <person name="Guy L."/>
            <person name="Ettema T.J."/>
        </authorList>
    </citation>
    <scope>NUCLEOTIDE SEQUENCE</scope>
</reference>
<feature type="transmembrane region" description="Helical" evidence="6">
    <location>
        <begin position="152"/>
        <end position="171"/>
    </location>
</feature>
<keyword evidence="3 6" id="KW-0812">Transmembrane</keyword>
<proteinExistence type="predicted"/>
<protein>
    <recommendedName>
        <fullName evidence="8">DUF350 domain-containing protein</fullName>
    </recommendedName>
</protein>
<comment type="subcellular location">
    <subcellularLocation>
        <location evidence="1">Cell membrane</location>
        <topology evidence="1">Multi-pass membrane protein</topology>
    </subcellularLocation>
</comment>
<evidence type="ECO:0000256" key="5">
    <source>
        <dbReference type="ARBA" id="ARBA00023136"/>
    </source>
</evidence>
<feature type="transmembrane region" description="Helical" evidence="6">
    <location>
        <begin position="83"/>
        <end position="103"/>
    </location>
</feature>
<dbReference type="EMBL" id="LAZR01000985">
    <property type="protein sequence ID" value="KKN53154.1"/>
    <property type="molecule type" value="Genomic_DNA"/>
</dbReference>
<feature type="transmembrane region" description="Helical" evidence="6">
    <location>
        <begin position="123"/>
        <end position="146"/>
    </location>
</feature>
<dbReference type="InterPro" id="IPR007140">
    <property type="entry name" value="DUF350"/>
</dbReference>
<feature type="transmembrane region" description="Helical" evidence="6">
    <location>
        <begin position="51"/>
        <end position="71"/>
    </location>
</feature>
<evidence type="ECO:0000256" key="4">
    <source>
        <dbReference type="ARBA" id="ARBA00022989"/>
    </source>
</evidence>
<feature type="transmembrane region" description="Helical" evidence="6">
    <location>
        <begin position="12"/>
        <end position="31"/>
    </location>
</feature>
<dbReference type="Pfam" id="PF03994">
    <property type="entry name" value="DUF350"/>
    <property type="match status" value="2"/>
</dbReference>
<evidence type="ECO:0000256" key="6">
    <source>
        <dbReference type="SAM" id="Phobius"/>
    </source>
</evidence>
<keyword evidence="5 6" id="KW-0472">Membrane</keyword>